<dbReference type="Gene3D" id="3.90.1720.10">
    <property type="entry name" value="endopeptidase domain like (from Nostoc punctiforme)"/>
    <property type="match status" value="1"/>
</dbReference>
<dbReference type="SUPFAM" id="SSF54001">
    <property type="entry name" value="Cysteine proteinases"/>
    <property type="match status" value="1"/>
</dbReference>
<proteinExistence type="predicted"/>
<accession>A0ABT2ETV0</accession>
<reference evidence="1 2" key="1">
    <citation type="submission" date="2022-08" db="EMBL/GenBank/DDBJ databases">
        <title>Bacterial and archaeal communities from various locations to study Microbial Dark Matter (Phase II).</title>
        <authorList>
            <person name="Stepanauskas R."/>
        </authorList>
    </citation>
    <scope>NUCLEOTIDE SEQUENCE [LARGE SCALE GENOMIC DNA]</scope>
    <source>
        <strain evidence="1 2">PD1</strain>
    </source>
</reference>
<dbReference type="Proteomes" id="UP001204798">
    <property type="component" value="Unassembled WGS sequence"/>
</dbReference>
<dbReference type="InterPro" id="IPR038765">
    <property type="entry name" value="Papain-like_cys_pep_sf"/>
</dbReference>
<dbReference type="EMBL" id="JANUCP010000012">
    <property type="protein sequence ID" value="MCS3921285.1"/>
    <property type="molecule type" value="Genomic_DNA"/>
</dbReference>
<keyword evidence="2" id="KW-1185">Reference proteome</keyword>
<evidence type="ECO:0000313" key="2">
    <source>
        <dbReference type="Proteomes" id="UP001204798"/>
    </source>
</evidence>
<organism evidence="1 2">
    <name type="scientific">Candidatus Fervidibacter sacchari</name>
    <dbReference type="NCBI Taxonomy" id="1448929"/>
    <lineage>
        <taxon>Bacteria</taxon>
        <taxon>Candidatus Fervidibacterota</taxon>
        <taxon>Candidatus Fervidibacter</taxon>
    </lineage>
</organism>
<sequence>MGSEQPIATYRRIYPSNQTFVTVSWDDIFPNEKPPTGVYTYDIVVEGISFPSPATLSPKASNKDDRLSKHASILNFQVTPQLDPQIGLVKLSMKFQVLNENGTEPSVENARVELRNFKNETVATINLQRVVQDGQVWWQGNYNFVLDAPDKLGLWRLVACADVKEGSKMKVVREVERKLEIRIQVSDVALGFRVWRGQQIVTEEMERRYPYAGDQVLFRCFLRVVWEIGRQRKESWYSSNPVQRAELSHYSWIGMLSNRPQEDVFQLPEGLLNILEPKVTWRRFYNIVVRNIQCGRSGQHRWYGMRCEDVGEGFIYRWEAEVGTSWWGAKVEWQVQEKGANGNAVRCRMAFLYPTNQREGRHLVRLDRLNFNRGYNNQLIWTPNPWEFRDRNSNDIRDVIFGGRISARLRWVPEEITFDDNDPFFAKHPDRNRQRQAILHSRILEWAYSFLNVPYSWDGRSYGGRQSVNDGEYTCSNRSGCNRAGIRHGIDCAEFVSIAAQFGGRTGNLPRYTGGLASTNLAENLSSWRYVRPGDFAVAPGRHVVYAIDRPVMSGEKVISLLTIEAGGDIPVPGVNTRGIVRVWQRTERDRTPIHEYLPRRWIEP</sequence>
<name>A0ABT2ETV0_9BACT</name>
<protein>
    <submittedName>
        <fullName evidence="1">Uncharacterized protein</fullName>
    </submittedName>
</protein>
<comment type="caution">
    <text evidence="1">The sequence shown here is derived from an EMBL/GenBank/DDBJ whole genome shotgun (WGS) entry which is preliminary data.</text>
</comment>
<dbReference type="RefSeq" id="WP_259102350.1">
    <property type="nucleotide sequence ID" value="NZ_JANUCP010000012.1"/>
</dbReference>
<gene>
    <name evidence="1" type="ORF">M2350_003734</name>
</gene>
<evidence type="ECO:0000313" key="1">
    <source>
        <dbReference type="EMBL" id="MCS3921285.1"/>
    </source>
</evidence>